<dbReference type="InterPro" id="IPR002477">
    <property type="entry name" value="Peptidoglycan-bd-like"/>
</dbReference>
<dbReference type="InterPro" id="IPR036365">
    <property type="entry name" value="PGBD-like_sf"/>
</dbReference>
<keyword evidence="1" id="KW-0732">Signal</keyword>
<evidence type="ECO:0000313" key="3">
    <source>
        <dbReference type="EMBL" id="WNF31099.1"/>
    </source>
</evidence>
<dbReference type="Proteomes" id="UP001303236">
    <property type="component" value="Chromosome"/>
</dbReference>
<organism evidence="3 4">
    <name type="scientific">Streptomyces durocortorensis</name>
    <dbReference type="NCBI Taxonomy" id="2811104"/>
    <lineage>
        <taxon>Bacteria</taxon>
        <taxon>Bacillati</taxon>
        <taxon>Actinomycetota</taxon>
        <taxon>Actinomycetes</taxon>
        <taxon>Kitasatosporales</taxon>
        <taxon>Streptomycetaceae</taxon>
        <taxon>Streptomyces</taxon>
    </lineage>
</organism>
<reference evidence="3 4" key="1">
    <citation type="submission" date="2023-09" db="EMBL/GenBank/DDBJ databases">
        <title>Genome completion map analysis of the actinomycetes C11-1.</title>
        <authorList>
            <person name="Qin P."/>
            <person name="Guan P."/>
        </authorList>
    </citation>
    <scope>NUCLEOTIDE SEQUENCE [LARGE SCALE GENOMIC DNA]</scope>
    <source>
        <strain evidence="3 4">C11-1</strain>
    </source>
</reference>
<dbReference type="SUPFAM" id="SSF47090">
    <property type="entry name" value="PGBD-like"/>
    <property type="match status" value="1"/>
</dbReference>
<proteinExistence type="predicted"/>
<gene>
    <name evidence="3" type="ORF">RI138_32115</name>
</gene>
<evidence type="ECO:0000256" key="1">
    <source>
        <dbReference type="SAM" id="SignalP"/>
    </source>
</evidence>
<dbReference type="Gene3D" id="1.10.101.10">
    <property type="entry name" value="PGBD-like superfamily/PGBD"/>
    <property type="match status" value="1"/>
</dbReference>
<protein>
    <submittedName>
        <fullName evidence="3">Peptidoglycan-binding domain-containing protein</fullName>
    </submittedName>
</protein>
<feature type="chain" id="PRO_5045898542" evidence="1">
    <location>
        <begin position="28"/>
        <end position="156"/>
    </location>
</feature>
<evidence type="ECO:0000259" key="2">
    <source>
        <dbReference type="Pfam" id="PF01471"/>
    </source>
</evidence>
<dbReference type="Pfam" id="PF01471">
    <property type="entry name" value="PG_binding_1"/>
    <property type="match status" value="1"/>
</dbReference>
<feature type="signal peptide" evidence="1">
    <location>
        <begin position="1"/>
        <end position="27"/>
    </location>
</feature>
<accession>A0ABY9W4L0</accession>
<feature type="domain" description="Peptidoglycan binding-like" evidence="2">
    <location>
        <begin position="85"/>
        <end position="137"/>
    </location>
</feature>
<name>A0ABY9W4L0_9ACTN</name>
<keyword evidence="4" id="KW-1185">Reference proteome</keyword>
<dbReference type="InterPro" id="IPR036366">
    <property type="entry name" value="PGBDSf"/>
</dbReference>
<dbReference type="EMBL" id="CP134500">
    <property type="protein sequence ID" value="WNF31099.1"/>
    <property type="molecule type" value="Genomic_DNA"/>
</dbReference>
<sequence>MKLKLAALGAATVMLTGLGAAAPAAVAAPKAGPVAVQEAEFGALAAYCSSSKTISKSTTTYIHLPATSGGSITCEMSQGANGIHVKKLQRALVLCYGRSIAIDGAFGPATYSALKYAQGKAGTAADGIYGPNTRDAIKWPRFYKSNNNFTGYCAKR</sequence>
<evidence type="ECO:0000313" key="4">
    <source>
        <dbReference type="Proteomes" id="UP001303236"/>
    </source>
</evidence>